<evidence type="ECO:0000259" key="1">
    <source>
        <dbReference type="PROSITE" id="PS50925"/>
    </source>
</evidence>
<dbReference type="EMBL" id="CP044463">
    <property type="protein sequence ID" value="QIC67009.1"/>
    <property type="molecule type" value="Genomic_DNA"/>
</dbReference>
<dbReference type="SMART" id="SM01034">
    <property type="entry name" value="BLUF"/>
    <property type="match status" value="1"/>
</dbReference>
<dbReference type="Gene3D" id="3.30.70.100">
    <property type="match status" value="1"/>
</dbReference>
<evidence type="ECO:0000313" key="3">
    <source>
        <dbReference type="Proteomes" id="UP000503505"/>
    </source>
</evidence>
<dbReference type="Proteomes" id="UP000503505">
    <property type="component" value="Chromosome"/>
</dbReference>
<dbReference type="RefSeq" id="WP_163171210.1">
    <property type="nucleotide sequence ID" value="NZ_CP044463.1"/>
</dbReference>
<proteinExistence type="predicted"/>
<dbReference type="SUPFAM" id="SSF54975">
    <property type="entry name" value="Acylphosphatase/BLUF domain-like"/>
    <property type="match status" value="1"/>
</dbReference>
<name>A0AAE6WVK3_9GAMM</name>
<accession>A0AAE6WVK3</accession>
<organism evidence="2 3">
    <name type="scientific">Acinetobacter schindleri</name>
    <dbReference type="NCBI Taxonomy" id="108981"/>
    <lineage>
        <taxon>Bacteria</taxon>
        <taxon>Pseudomonadati</taxon>
        <taxon>Pseudomonadota</taxon>
        <taxon>Gammaproteobacteria</taxon>
        <taxon>Moraxellales</taxon>
        <taxon>Moraxellaceae</taxon>
        <taxon>Acinetobacter</taxon>
    </lineage>
</organism>
<feature type="domain" description="BLUF" evidence="1">
    <location>
        <begin position="1"/>
        <end position="94"/>
    </location>
</feature>
<sequence length="142" mass="16850">MHYFCYASQSTSDKSNLLDDLTDILAEARDFNYRHDITGALYFADGYFFQCLEGKLEHLNVLFEKLSKDPRHENIKRFEMRPLEQINFAGWSMKYISRRDEIRDFCTNMGFNDFTPHSFEQVHVDALLTQLQTQDQEETTEN</sequence>
<dbReference type="GO" id="GO:0009882">
    <property type="term" value="F:blue light photoreceptor activity"/>
    <property type="evidence" value="ECO:0007669"/>
    <property type="project" value="InterPro"/>
</dbReference>
<gene>
    <name evidence="2" type="ORF">FSC10_06365</name>
</gene>
<reference evidence="2 3" key="1">
    <citation type="submission" date="2019-09" db="EMBL/GenBank/DDBJ databases">
        <title>Non-baumannii Acinetobacter spp. carrying blaNDM-1 isolated in China.</title>
        <authorList>
            <person name="Cui C."/>
            <person name="Chen C."/>
            <person name="Sun J."/>
            <person name="Liu Y."/>
        </authorList>
    </citation>
    <scope>NUCLEOTIDE SEQUENCE [LARGE SCALE GENOMIC DNA]</scope>
    <source>
        <strain evidence="2 3">HZE23-1</strain>
    </source>
</reference>
<dbReference type="InterPro" id="IPR036046">
    <property type="entry name" value="Acylphosphatase-like_dom_sf"/>
</dbReference>
<dbReference type="Pfam" id="PF04940">
    <property type="entry name" value="BLUF"/>
    <property type="match status" value="1"/>
</dbReference>
<evidence type="ECO:0000313" key="2">
    <source>
        <dbReference type="EMBL" id="QIC67009.1"/>
    </source>
</evidence>
<dbReference type="PROSITE" id="PS50925">
    <property type="entry name" value="BLUF"/>
    <property type="match status" value="1"/>
</dbReference>
<dbReference type="GO" id="GO:0071949">
    <property type="term" value="F:FAD binding"/>
    <property type="evidence" value="ECO:0007669"/>
    <property type="project" value="InterPro"/>
</dbReference>
<dbReference type="InterPro" id="IPR007024">
    <property type="entry name" value="BLUF_domain"/>
</dbReference>
<protein>
    <submittedName>
        <fullName evidence="2">BLUF domain-containing protein</fullName>
    </submittedName>
</protein>
<dbReference type="AlphaFoldDB" id="A0AAE6WVK3"/>